<dbReference type="InterPro" id="IPR001509">
    <property type="entry name" value="Epimerase_deHydtase"/>
</dbReference>
<name>A0A0F9VN66_9ZZZZ</name>
<evidence type="ECO:0000259" key="1">
    <source>
        <dbReference type="Pfam" id="PF01370"/>
    </source>
</evidence>
<protein>
    <recommendedName>
        <fullName evidence="1">NAD-dependent epimerase/dehydratase domain-containing protein</fullName>
    </recommendedName>
</protein>
<proteinExistence type="predicted"/>
<dbReference type="EMBL" id="LAZR01000036">
    <property type="protein sequence ID" value="KKO01318.1"/>
    <property type="molecule type" value="Genomic_DNA"/>
</dbReference>
<gene>
    <name evidence="2" type="ORF">LCGC14_0119060</name>
</gene>
<accession>A0A0F9VN66</accession>
<evidence type="ECO:0000313" key="2">
    <source>
        <dbReference type="EMBL" id="KKO01318.1"/>
    </source>
</evidence>
<dbReference type="Gene3D" id="3.40.50.720">
    <property type="entry name" value="NAD(P)-binding Rossmann-like Domain"/>
    <property type="match status" value="1"/>
</dbReference>
<dbReference type="Pfam" id="PF01370">
    <property type="entry name" value="Epimerase"/>
    <property type="match status" value="1"/>
</dbReference>
<comment type="caution">
    <text evidence="2">The sequence shown here is derived from an EMBL/GenBank/DDBJ whole genome shotgun (WGS) entry which is preliminary data.</text>
</comment>
<feature type="domain" description="NAD-dependent epimerase/dehydratase" evidence="1">
    <location>
        <begin position="3"/>
        <end position="43"/>
    </location>
</feature>
<dbReference type="SUPFAM" id="SSF51735">
    <property type="entry name" value="NAD(P)-binding Rossmann-fold domains"/>
    <property type="match status" value="1"/>
</dbReference>
<dbReference type="AlphaFoldDB" id="A0A0F9VN66"/>
<organism evidence="2">
    <name type="scientific">marine sediment metagenome</name>
    <dbReference type="NCBI Taxonomy" id="412755"/>
    <lineage>
        <taxon>unclassified sequences</taxon>
        <taxon>metagenomes</taxon>
        <taxon>ecological metagenomes</taxon>
    </lineage>
</organism>
<sequence length="106" mass="12255">MKVLVTGAAGFIGFHLAESLVNAGYKVDGLDNVNNYYDVNLKFARFPSTWADTTELQELGYNSSIGIKEDLSIFIEWFKNYHIFILKRFSIIFRATFYFKCNHQNP</sequence>
<dbReference type="InterPro" id="IPR036291">
    <property type="entry name" value="NAD(P)-bd_dom_sf"/>
</dbReference>
<reference evidence="2" key="1">
    <citation type="journal article" date="2015" name="Nature">
        <title>Complex archaea that bridge the gap between prokaryotes and eukaryotes.</title>
        <authorList>
            <person name="Spang A."/>
            <person name="Saw J.H."/>
            <person name="Jorgensen S.L."/>
            <person name="Zaremba-Niedzwiedzka K."/>
            <person name="Martijn J."/>
            <person name="Lind A.E."/>
            <person name="van Eijk R."/>
            <person name="Schleper C."/>
            <person name="Guy L."/>
            <person name="Ettema T.J."/>
        </authorList>
    </citation>
    <scope>NUCLEOTIDE SEQUENCE</scope>
</reference>